<organism evidence="1 2">
    <name type="scientific">Petralouisia muris</name>
    <dbReference type="NCBI Taxonomy" id="3032872"/>
    <lineage>
        <taxon>Bacteria</taxon>
        <taxon>Bacillati</taxon>
        <taxon>Bacillota</taxon>
        <taxon>Clostridia</taxon>
        <taxon>Lachnospirales</taxon>
        <taxon>Lachnospiraceae</taxon>
        <taxon>Petralouisia</taxon>
    </lineage>
</organism>
<keyword evidence="1" id="KW-0418">Kinase</keyword>
<sequence length="480" mass="56365">MERKLRTDIFLRQCMFIVVITGISTLLYMIFMPVYYEYVKDKQIVQAYQDIGELDLSDLNEKDYVMFANYENENLSFCIADEDMKPIYLTESSDNKENTVHRSIAKRLDSFSRTPEVIRNSGKLLETARYRGIIKQDETDYYILIKDIAAGRKSITMAEKFYMALFFLLMLPGSIFMTLMWKYLLKPVDKLVSVTDAVVNGDYQAELQTEGRYRELNQLAKNLNQIAQQMQSQSELLEEDKRQILHHNVRQDQIEKRRKEFIANITHELKTPLAVISSQAELLGYLKEDKEYYVESIQEEVAKMSDMVSSLLENSVMEHQMENMIQKTMDMKEVMDYIIIKYEGMVKKKRLHMETFLSEHCYVKGDREYLEQVVDNYITNALEYTDIGGNIRLTLKKTDGNIRVSVYNEGRQIPEEDLEHIWSGYYRNKKEKRREEKGFVHAGLGLYIVQNIVTMHNGSYGVENLPSGVEFWFTLPEYAE</sequence>
<gene>
    <name evidence="1" type="ORF">E5329_11600</name>
</gene>
<name>A0AC61RWE7_9FIRM</name>
<dbReference type="Proteomes" id="UP000304953">
    <property type="component" value="Unassembled WGS sequence"/>
</dbReference>
<reference evidence="1" key="1">
    <citation type="submission" date="2019-04" db="EMBL/GenBank/DDBJ databases">
        <title>Microbes associate with the intestines of laboratory mice.</title>
        <authorList>
            <person name="Navarre W."/>
            <person name="Wong E."/>
            <person name="Huang K."/>
            <person name="Tropini C."/>
            <person name="Ng K."/>
            <person name="Yu B."/>
        </authorList>
    </citation>
    <scope>NUCLEOTIDE SEQUENCE</scope>
    <source>
        <strain evidence="1">NM01_1-7b</strain>
    </source>
</reference>
<accession>A0AC61RWE7</accession>
<comment type="caution">
    <text evidence="1">The sequence shown here is derived from an EMBL/GenBank/DDBJ whole genome shotgun (WGS) entry which is preliminary data.</text>
</comment>
<evidence type="ECO:0000313" key="1">
    <source>
        <dbReference type="EMBL" id="TGY96104.1"/>
    </source>
</evidence>
<keyword evidence="2" id="KW-1185">Reference proteome</keyword>
<protein>
    <submittedName>
        <fullName evidence="1">HAMP domain-containing histidine kinase</fullName>
    </submittedName>
</protein>
<evidence type="ECO:0000313" key="2">
    <source>
        <dbReference type="Proteomes" id="UP000304953"/>
    </source>
</evidence>
<keyword evidence="1" id="KW-0808">Transferase</keyword>
<dbReference type="EMBL" id="SRYA01000020">
    <property type="protein sequence ID" value="TGY96104.1"/>
    <property type="molecule type" value="Genomic_DNA"/>
</dbReference>
<proteinExistence type="predicted"/>